<keyword evidence="2" id="KW-1185">Reference proteome</keyword>
<proteinExistence type="predicted"/>
<dbReference type="InterPro" id="IPR043502">
    <property type="entry name" value="DNA/RNA_pol_sf"/>
</dbReference>
<evidence type="ECO:0000313" key="1">
    <source>
        <dbReference type="EMBL" id="KAK3609612.1"/>
    </source>
</evidence>
<dbReference type="Proteomes" id="UP001195483">
    <property type="component" value="Unassembled WGS sequence"/>
</dbReference>
<name>A0AAE0TFV9_9BIVA</name>
<accession>A0AAE0TFV9</accession>
<dbReference type="Gene3D" id="3.30.70.270">
    <property type="match status" value="1"/>
</dbReference>
<sequence>MPDSNYSSCAARDKLPNACYRGMKTIEDILDYLAGSNYFTVLDMTSGYHIRRGRHYYEYTSPVVSEAGIEANPDMIDKIINWTAPHSRPEEVRKFL</sequence>
<dbReference type="AlphaFoldDB" id="A0AAE0TFV9"/>
<evidence type="ECO:0000313" key="2">
    <source>
        <dbReference type="Proteomes" id="UP001195483"/>
    </source>
</evidence>
<protein>
    <submittedName>
        <fullName evidence="1">Uncharacterized protein</fullName>
    </submittedName>
</protein>
<gene>
    <name evidence="1" type="ORF">CHS0354_038613</name>
</gene>
<comment type="caution">
    <text evidence="1">The sequence shown here is derived from an EMBL/GenBank/DDBJ whole genome shotgun (WGS) entry which is preliminary data.</text>
</comment>
<dbReference type="InterPro" id="IPR043128">
    <property type="entry name" value="Rev_trsase/Diguanyl_cyclase"/>
</dbReference>
<organism evidence="1 2">
    <name type="scientific">Potamilus streckersoni</name>
    <dbReference type="NCBI Taxonomy" id="2493646"/>
    <lineage>
        <taxon>Eukaryota</taxon>
        <taxon>Metazoa</taxon>
        <taxon>Spiralia</taxon>
        <taxon>Lophotrochozoa</taxon>
        <taxon>Mollusca</taxon>
        <taxon>Bivalvia</taxon>
        <taxon>Autobranchia</taxon>
        <taxon>Heteroconchia</taxon>
        <taxon>Palaeoheterodonta</taxon>
        <taxon>Unionida</taxon>
        <taxon>Unionoidea</taxon>
        <taxon>Unionidae</taxon>
        <taxon>Ambleminae</taxon>
        <taxon>Lampsilini</taxon>
        <taxon>Potamilus</taxon>
    </lineage>
</organism>
<reference evidence="1" key="2">
    <citation type="journal article" date="2021" name="Genome Biol. Evol.">
        <title>Developing a high-quality reference genome for a parasitic bivalve with doubly uniparental inheritance (Bivalvia: Unionida).</title>
        <authorList>
            <person name="Smith C.H."/>
        </authorList>
    </citation>
    <scope>NUCLEOTIDE SEQUENCE</scope>
    <source>
        <strain evidence="1">CHS0354</strain>
        <tissue evidence="1">Mantle</tissue>
    </source>
</reference>
<dbReference type="SUPFAM" id="SSF56672">
    <property type="entry name" value="DNA/RNA polymerases"/>
    <property type="match status" value="1"/>
</dbReference>
<reference evidence="1" key="1">
    <citation type="journal article" date="2021" name="Genome Biol. Evol.">
        <title>A High-Quality Reference Genome for a Parasitic Bivalve with Doubly Uniparental Inheritance (Bivalvia: Unionida).</title>
        <authorList>
            <person name="Smith C.H."/>
        </authorList>
    </citation>
    <scope>NUCLEOTIDE SEQUENCE</scope>
    <source>
        <strain evidence="1">CHS0354</strain>
    </source>
</reference>
<dbReference type="EMBL" id="JAEAOA010002242">
    <property type="protein sequence ID" value="KAK3609612.1"/>
    <property type="molecule type" value="Genomic_DNA"/>
</dbReference>
<reference evidence="1" key="3">
    <citation type="submission" date="2023-05" db="EMBL/GenBank/DDBJ databases">
        <authorList>
            <person name="Smith C.H."/>
        </authorList>
    </citation>
    <scope>NUCLEOTIDE SEQUENCE</scope>
    <source>
        <strain evidence="1">CHS0354</strain>
        <tissue evidence="1">Mantle</tissue>
    </source>
</reference>